<dbReference type="OrthoDB" id="193920at2759"/>
<evidence type="ECO:0000256" key="1">
    <source>
        <dbReference type="ARBA" id="ARBA00004186"/>
    </source>
</evidence>
<dbReference type="PANTHER" id="PTHR32017">
    <property type="entry name" value="SPINDLE AND KINETOCHORE-ASSOCIATED PROTEIN 2"/>
    <property type="match status" value="1"/>
</dbReference>
<dbReference type="GO" id="GO:0000940">
    <property type="term" value="C:outer kinetochore"/>
    <property type="evidence" value="ECO:0007669"/>
    <property type="project" value="InterPro"/>
</dbReference>
<evidence type="ECO:0000256" key="5">
    <source>
        <dbReference type="ARBA" id="ARBA00022490"/>
    </source>
</evidence>
<dbReference type="AlphaFoldDB" id="A0A8T2RXJ7"/>
<dbReference type="InterPro" id="IPR042091">
    <property type="entry name" value="Ska2_N"/>
</dbReference>
<comment type="caution">
    <text evidence="15">The sequence shown here is derived from an EMBL/GenBank/DDBJ whole genome shotgun (WGS) entry which is preliminary data.</text>
</comment>
<evidence type="ECO:0000256" key="10">
    <source>
        <dbReference type="ARBA" id="ARBA00023212"/>
    </source>
</evidence>
<dbReference type="Proteomes" id="UP000825935">
    <property type="component" value="Chromosome 23"/>
</dbReference>
<dbReference type="GO" id="GO:0007059">
    <property type="term" value="P:chromosome segregation"/>
    <property type="evidence" value="ECO:0007669"/>
    <property type="project" value="InterPro"/>
</dbReference>
<dbReference type="PANTHER" id="PTHR32017:SF3">
    <property type="entry name" value="SPINDLE AND KINETOCHORE-ASSOCIATED PROTEIN 2"/>
    <property type="match status" value="1"/>
</dbReference>
<feature type="domain" description="Ska2 N-terminal" evidence="14">
    <location>
        <begin position="10"/>
        <end position="115"/>
    </location>
</feature>
<dbReference type="OMA" id="QTYPENA"/>
<keyword evidence="4" id="KW-0158">Chromosome</keyword>
<evidence type="ECO:0000256" key="11">
    <source>
        <dbReference type="ARBA" id="ARBA00023306"/>
    </source>
</evidence>
<evidence type="ECO:0000313" key="15">
    <source>
        <dbReference type="EMBL" id="KAH7301120.1"/>
    </source>
</evidence>
<evidence type="ECO:0000256" key="2">
    <source>
        <dbReference type="ARBA" id="ARBA00004629"/>
    </source>
</evidence>
<comment type="similarity">
    <text evidence="3">Belongs to the SKA2 family.</text>
</comment>
<reference evidence="15 16" key="1">
    <citation type="submission" date="2021-08" db="EMBL/GenBank/DDBJ databases">
        <title>WGS assembly of Ceratopteris richardii.</title>
        <authorList>
            <person name="Marchant D.B."/>
            <person name="Chen G."/>
            <person name="Jenkins J."/>
            <person name="Shu S."/>
            <person name="Leebens-Mack J."/>
            <person name="Grimwood J."/>
            <person name="Schmutz J."/>
            <person name="Soltis P."/>
            <person name="Soltis D."/>
            <person name="Chen Z.-H."/>
        </authorList>
    </citation>
    <scope>NUCLEOTIDE SEQUENCE [LARGE SCALE GENOMIC DNA]</scope>
    <source>
        <strain evidence="15">Whitten #5841</strain>
        <tissue evidence="15">Leaf</tissue>
    </source>
</reference>
<dbReference type="GO" id="GO:0008017">
    <property type="term" value="F:microtubule binding"/>
    <property type="evidence" value="ECO:0007669"/>
    <property type="project" value="InterPro"/>
</dbReference>
<name>A0A8T2RXJ7_CERRI</name>
<keyword evidence="12" id="KW-0137">Centromere</keyword>
<keyword evidence="8" id="KW-0498">Mitosis</keyword>
<evidence type="ECO:0000256" key="7">
    <source>
        <dbReference type="ARBA" id="ARBA00022701"/>
    </source>
</evidence>
<evidence type="ECO:0000256" key="12">
    <source>
        <dbReference type="ARBA" id="ARBA00023328"/>
    </source>
</evidence>
<protein>
    <recommendedName>
        <fullName evidence="13">Protein FAM33A</fullName>
    </recommendedName>
</protein>
<keyword evidence="7" id="KW-0493">Microtubule</keyword>
<accession>A0A8T2RXJ7</accession>
<dbReference type="EMBL" id="CM035428">
    <property type="protein sequence ID" value="KAH7301120.1"/>
    <property type="molecule type" value="Genomic_DNA"/>
</dbReference>
<sequence>MSHLLKPASAAVDPLEQLFAKANNDLNFVQQKLEAEFKGSQAGQVDPFKLQQRIERIQHELPLVEDECRKLIAAKQVLIDKTKKTLVANRATISQLQEHVGVTLCSNEYDVAYSSFMKVLTEWNDRQLQSDDRDYYPADEDFQKLLSSIV</sequence>
<evidence type="ECO:0000259" key="14">
    <source>
        <dbReference type="Pfam" id="PF16740"/>
    </source>
</evidence>
<evidence type="ECO:0000256" key="13">
    <source>
        <dbReference type="ARBA" id="ARBA00029651"/>
    </source>
</evidence>
<evidence type="ECO:0000256" key="3">
    <source>
        <dbReference type="ARBA" id="ARBA00010684"/>
    </source>
</evidence>
<evidence type="ECO:0000256" key="8">
    <source>
        <dbReference type="ARBA" id="ARBA00022776"/>
    </source>
</evidence>
<comment type="subcellular location">
    <subcellularLocation>
        <location evidence="2">Chromosome</location>
        <location evidence="2">Centromere</location>
        <location evidence="2">Kinetochore</location>
    </subcellularLocation>
    <subcellularLocation>
        <location evidence="1">Cytoplasm</location>
        <location evidence="1">Cytoskeleton</location>
        <location evidence="1">Spindle</location>
    </subcellularLocation>
</comment>
<keyword evidence="10" id="KW-0206">Cytoskeleton</keyword>
<evidence type="ECO:0000256" key="6">
    <source>
        <dbReference type="ARBA" id="ARBA00022618"/>
    </source>
</evidence>
<evidence type="ECO:0000256" key="9">
    <source>
        <dbReference type="ARBA" id="ARBA00022838"/>
    </source>
</evidence>
<keyword evidence="5" id="KW-0963">Cytoplasm</keyword>
<keyword evidence="11" id="KW-0131">Cell cycle</keyword>
<organism evidence="15 16">
    <name type="scientific">Ceratopteris richardii</name>
    <name type="common">Triangle waterfern</name>
    <dbReference type="NCBI Taxonomy" id="49495"/>
    <lineage>
        <taxon>Eukaryota</taxon>
        <taxon>Viridiplantae</taxon>
        <taxon>Streptophyta</taxon>
        <taxon>Embryophyta</taxon>
        <taxon>Tracheophyta</taxon>
        <taxon>Polypodiopsida</taxon>
        <taxon>Polypodiidae</taxon>
        <taxon>Polypodiales</taxon>
        <taxon>Pteridineae</taxon>
        <taxon>Pteridaceae</taxon>
        <taxon>Parkerioideae</taxon>
        <taxon>Ceratopteris</taxon>
    </lineage>
</organism>
<dbReference type="Pfam" id="PF16740">
    <property type="entry name" value="SKA2"/>
    <property type="match status" value="1"/>
</dbReference>
<gene>
    <name evidence="15" type="ORF">KP509_23G013000</name>
</gene>
<proteinExistence type="inferred from homology"/>
<dbReference type="GO" id="GO:0000278">
    <property type="term" value="P:mitotic cell cycle"/>
    <property type="evidence" value="ECO:0007669"/>
    <property type="project" value="TreeGrafter"/>
</dbReference>
<keyword evidence="9" id="KW-0995">Kinetochore</keyword>
<dbReference type="InterPro" id="IPR026762">
    <property type="entry name" value="Ska2"/>
</dbReference>
<keyword evidence="6" id="KW-0132">Cell division</keyword>
<evidence type="ECO:0000313" key="16">
    <source>
        <dbReference type="Proteomes" id="UP000825935"/>
    </source>
</evidence>
<dbReference type="GO" id="GO:0051301">
    <property type="term" value="P:cell division"/>
    <property type="evidence" value="ECO:0007669"/>
    <property type="project" value="UniProtKB-KW"/>
</dbReference>
<keyword evidence="16" id="KW-1185">Reference proteome</keyword>
<dbReference type="Gene3D" id="6.10.250.1380">
    <property type="match status" value="1"/>
</dbReference>
<evidence type="ECO:0000256" key="4">
    <source>
        <dbReference type="ARBA" id="ARBA00022454"/>
    </source>
</evidence>
<dbReference type="GO" id="GO:0005876">
    <property type="term" value="C:spindle microtubule"/>
    <property type="evidence" value="ECO:0007669"/>
    <property type="project" value="InterPro"/>
</dbReference>